<dbReference type="AlphaFoldDB" id="A0A0G0Q2Z1"/>
<name>A0A0G0Q2Z1_9BACT</name>
<accession>A0A0G0Q2Z1</accession>
<dbReference type="PANTHER" id="PTHR22926">
    <property type="entry name" value="PHOSPHO-N-ACETYLMURAMOYL-PENTAPEPTIDE-TRANSFERASE"/>
    <property type="match status" value="1"/>
</dbReference>
<keyword evidence="3 8" id="KW-0808">Transferase</keyword>
<dbReference type="EMBL" id="LBXR01000014">
    <property type="protein sequence ID" value="KKR34493.1"/>
    <property type="molecule type" value="Genomic_DNA"/>
</dbReference>
<dbReference type="GO" id="GO:0071555">
    <property type="term" value="P:cell wall organization"/>
    <property type="evidence" value="ECO:0007669"/>
    <property type="project" value="TreeGrafter"/>
</dbReference>
<evidence type="ECO:0000256" key="6">
    <source>
        <dbReference type="ARBA" id="ARBA00023136"/>
    </source>
</evidence>
<feature type="transmembrane region" description="Helical" evidence="7">
    <location>
        <begin position="157"/>
        <end position="178"/>
    </location>
</feature>
<evidence type="ECO:0000256" key="3">
    <source>
        <dbReference type="ARBA" id="ARBA00022679"/>
    </source>
</evidence>
<dbReference type="CDD" id="cd06853">
    <property type="entry name" value="GT_WecA_like"/>
    <property type="match status" value="1"/>
</dbReference>
<dbReference type="STRING" id="1619037.UT67_C0014G0005"/>
<feature type="transmembrane region" description="Helical" evidence="7">
    <location>
        <begin position="309"/>
        <end position="327"/>
    </location>
</feature>
<dbReference type="InterPro" id="IPR000715">
    <property type="entry name" value="Glycosyl_transferase_4"/>
</dbReference>
<feature type="transmembrane region" description="Helical" evidence="7">
    <location>
        <begin position="127"/>
        <end position="145"/>
    </location>
</feature>
<evidence type="ECO:0000256" key="2">
    <source>
        <dbReference type="ARBA" id="ARBA00022475"/>
    </source>
</evidence>
<evidence type="ECO:0000313" key="9">
    <source>
        <dbReference type="Proteomes" id="UP000034855"/>
    </source>
</evidence>
<feature type="transmembrane region" description="Helical" evidence="7">
    <location>
        <begin position="210"/>
        <end position="230"/>
    </location>
</feature>
<feature type="transmembrane region" description="Helical" evidence="7">
    <location>
        <begin position="90"/>
        <end position="107"/>
    </location>
</feature>
<evidence type="ECO:0000256" key="5">
    <source>
        <dbReference type="ARBA" id="ARBA00022989"/>
    </source>
</evidence>
<evidence type="ECO:0000256" key="4">
    <source>
        <dbReference type="ARBA" id="ARBA00022692"/>
    </source>
</evidence>
<keyword evidence="2" id="KW-1003">Cell membrane</keyword>
<dbReference type="Proteomes" id="UP000034855">
    <property type="component" value="Unassembled WGS sequence"/>
</dbReference>
<dbReference type="GO" id="GO:0009103">
    <property type="term" value="P:lipopolysaccharide biosynthetic process"/>
    <property type="evidence" value="ECO:0007669"/>
    <property type="project" value="TreeGrafter"/>
</dbReference>
<organism evidence="8 9">
    <name type="scientific">Candidatus Magasanikbacteria bacterium GW2011_GWA2_40_10</name>
    <dbReference type="NCBI Taxonomy" id="1619037"/>
    <lineage>
        <taxon>Bacteria</taxon>
        <taxon>Candidatus Magasanikiibacteriota</taxon>
    </lineage>
</organism>
<keyword evidence="4 7" id="KW-0812">Transmembrane</keyword>
<dbReference type="GO" id="GO:0016780">
    <property type="term" value="F:phosphotransferase activity, for other substituted phosphate groups"/>
    <property type="evidence" value="ECO:0007669"/>
    <property type="project" value="InterPro"/>
</dbReference>
<dbReference type="Pfam" id="PF00953">
    <property type="entry name" value="Glycos_transf_4"/>
    <property type="match status" value="1"/>
</dbReference>
<reference evidence="8 9" key="1">
    <citation type="journal article" date="2015" name="Nature">
        <title>rRNA introns, odd ribosomes, and small enigmatic genomes across a large radiation of phyla.</title>
        <authorList>
            <person name="Brown C.T."/>
            <person name="Hug L.A."/>
            <person name="Thomas B.C."/>
            <person name="Sharon I."/>
            <person name="Castelle C.J."/>
            <person name="Singh A."/>
            <person name="Wilkins M.J."/>
            <person name="Williams K.H."/>
            <person name="Banfield J.F."/>
        </authorList>
    </citation>
    <scope>NUCLEOTIDE SEQUENCE [LARGE SCALE GENOMIC DNA]</scope>
</reference>
<feature type="transmembrane region" description="Helical" evidence="7">
    <location>
        <begin position="236"/>
        <end position="255"/>
    </location>
</feature>
<sequence length="330" mass="36304">MLVRKIALKFSFVDLPDGSRKIHDKPMPLLGGTAIFLSFWLVAGYFLFVHPVYGMEILASKMAGVFLASFILIVMGAVDDKKQLSPKLRLLITVVAALIAIGWGLGLEKITNPMGGILSLNFWPIQVGSGTFFLLADILIFIWLMGMMYTTKILDGLDGLSVGTVFIGAVVIFLLAISTKYYQPNVAILSLIFSASCLGFLLFNFYPSKIFLGEGGSLFIGLMLGVLAIISGGKVATALLVMAIPILDLARVAYVRIKNRQSIFKGDREHLHFRLLDAGFSHRRAVLLLYFLAFLFGITTLFLQSIQKLYALLVLVVLMAVISHYVGRNK</sequence>
<gene>
    <name evidence="8" type="ORF">UT67_C0014G0005</name>
</gene>
<keyword evidence="6 7" id="KW-0472">Membrane</keyword>
<feature type="transmembrane region" description="Helical" evidence="7">
    <location>
        <begin position="184"/>
        <end position="203"/>
    </location>
</feature>
<feature type="transmembrane region" description="Helical" evidence="7">
    <location>
        <begin position="59"/>
        <end position="78"/>
    </location>
</feature>
<keyword evidence="5 7" id="KW-1133">Transmembrane helix</keyword>
<feature type="transmembrane region" description="Helical" evidence="7">
    <location>
        <begin position="285"/>
        <end position="303"/>
    </location>
</feature>
<proteinExistence type="predicted"/>
<dbReference type="GO" id="GO:0044038">
    <property type="term" value="P:cell wall macromolecule biosynthetic process"/>
    <property type="evidence" value="ECO:0007669"/>
    <property type="project" value="TreeGrafter"/>
</dbReference>
<dbReference type="PANTHER" id="PTHR22926:SF3">
    <property type="entry name" value="UNDECAPRENYL-PHOSPHATE ALPHA-N-ACETYLGLUCOSAMINYL 1-PHOSPHATE TRANSFERASE"/>
    <property type="match status" value="1"/>
</dbReference>
<evidence type="ECO:0000256" key="1">
    <source>
        <dbReference type="ARBA" id="ARBA00004651"/>
    </source>
</evidence>
<evidence type="ECO:0000313" key="8">
    <source>
        <dbReference type="EMBL" id="KKR34493.1"/>
    </source>
</evidence>
<evidence type="ECO:0000256" key="7">
    <source>
        <dbReference type="SAM" id="Phobius"/>
    </source>
</evidence>
<comment type="subcellular location">
    <subcellularLocation>
        <location evidence="1">Cell membrane</location>
        <topology evidence="1">Multi-pass membrane protein</topology>
    </subcellularLocation>
</comment>
<protein>
    <submittedName>
        <fullName evidence="8">Glycosyl transferase, family 4, conserved region</fullName>
    </submittedName>
</protein>
<comment type="caution">
    <text evidence="8">The sequence shown here is derived from an EMBL/GenBank/DDBJ whole genome shotgun (WGS) entry which is preliminary data.</text>
</comment>
<feature type="transmembrane region" description="Helical" evidence="7">
    <location>
        <begin position="29"/>
        <end position="53"/>
    </location>
</feature>
<dbReference type="GO" id="GO:0005886">
    <property type="term" value="C:plasma membrane"/>
    <property type="evidence" value="ECO:0007669"/>
    <property type="project" value="UniProtKB-SubCell"/>
</dbReference>